<protein>
    <submittedName>
        <fullName evidence="2">Prepilin-type N-terminal cleavage/methylation domain-containing protein</fullName>
    </submittedName>
</protein>
<reference evidence="3" key="1">
    <citation type="submission" date="2016-10" db="EMBL/GenBank/DDBJ databases">
        <authorList>
            <person name="Varghese N."/>
            <person name="Submissions S."/>
        </authorList>
    </citation>
    <scope>NUCLEOTIDE SEQUENCE [LARGE SCALE GENOMIC DNA]</scope>
    <source>
        <strain evidence="3">IBRC-M 10655</strain>
    </source>
</reference>
<dbReference type="Pfam" id="PF07963">
    <property type="entry name" value="N_methyl"/>
    <property type="match status" value="1"/>
</dbReference>
<dbReference type="Proteomes" id="UP000199651">
    <property type="component" value="Unassembled WGS sequence"/>
</dbReference>
<keyword evidence="1" id="KW-1133">Transmembrane helix</keyword>
<dbReference type="InterPro" id="IPR012902">
    <property type="entry name" value="N_methyl_site"/>
</dbReference>
<dbReference type="EMBL" id="FNJB01000001">
    <property type="protein sequence ID" value="SDN85642.1"/>
    <property type="molecule type" value="Genomic_DNA"/>
</dbReference>
<name>A0A1H0ETE1_9PSEU</name>
<evidence type="ECO:0000256" key="1">
    <source>
        <dbReference type="SAM" id="Phobius"/>
    </source>
</evidence>
<sequence length="147" mass="14964">MAADDRGETLLELLIAVVILGIGAVSIGAGLTTSVLASDTHRKQSTAGTMVRDFGEAIRTSVANGGYVACAGPGAYAAPAGFAVPTGYTATVTTMKYWNGTAWQVSCGTDTGLQQLTLQVAGNDGRATERGVIVIRKPCGLGEPICT</sequence>
<dbReference type="NCBIfam" id="TIGR02532">
    <property type="entry name" value="IV_pilin_GFxxxE"/>
    <property type="match status" value="1"/>
</dbReference>
<feature type="transmembrane region" description="Helical" evidence="1">
    <location>
        <begin position="13"/>
        <end position="37"/>
    </location>
</feature>
<keyword evidence="3" id="KW-1185">Reference proteome</keyword>
<dbReference type="RefSeq" id="WP_091368224.1">
    <property type="nucleotide sequence ID" value="NZ_FNDV01000003.1"/>
</dbReference>
<organism evidence="2 3">
    <name type="scientific">Actinokineospora alba</name>
    <dbReference type="NCBI Taxonomy" id="504798"/>
    <lineage>
        <taxon>Bacteria</taxon>
        <taxon>Bacillati</taxon>
        <taxon>Actinomycetota</taxon>
        <taxon>Actinomycetes</taxon>
        <taxon>Pseudonocardiales</taxon>
        <taxon>Pseudonocardiaceae</taxon>
        <taxon>Actinokineospora</taxon>
    </lineage>
</organism>
<dbReference type="AlphaFoldDB" id="A0A1H0ETE1"/>
<proteinExistence type="predicted"/>
<dbReference type="Gene3D" id="3.30.700.10">
    <property type="entry name" value="Glycoprotein, Type 4 Pilin"/>
    <property type="match status" value="1"/>
</dbReference>
<gene>
    <name evidence="2" type="ORF">SAMN05192558_10194</name>
</gene>
<keyword evidence="1" id="KW-0472">Membrane</keyword>
<keyword evidence="1" id="KW-0812">Transmembrane</keyword>
<evidence type="ECO:0000313" key="3">
    <source>
        <dbReference type="Proteomes" id="UP000199651"/>
    </source>
</evidence>
<accession>A0A1H0ETE1</accession>
<evidence type="ECO:0000313" key="2">
    <source>
        <dbReference type="EMBL" id="SDN85642.1"/>
    </source>
</evidence>
<dbReference type="OrthoDB" id="3629569at2"/>
<dbReference type="STRING" id="504798.SAMN05421871_103775"/>